<dbReference type="EMBL" id="LSRP01000002">
    <property type="protein sequence ID" value="OJG00992.1"/>
    <property type="molecule type" value="Genomic_DNA"/>
</dbReference>
<proteinExistence type="predicted"/>
<dbReference type="SUPFAM" id="SSF53756">
    <property type="entry name" value="UDP-Glycosyltransferase/glycogen phosphorylase"/>
    <property type="match status" value="1"/>
</dbReference>
<evidence type="ECO:0008006" key="3">
    <source>
        <dbReference type="Google" id="ProtNLM"/>
    </source>
</evidence>
<reference evidence="1 2" key="1">
    <citation type="submission" date="2016-02" db="EMBL/GenBank/DDBJ databases">
        <title>Genome sequencing of a beta-galactosidase producing bacteria Rhizobium sp. 59.</title>
        <authorList>
            <person name="Wang D."/>
            <person name="Kot W."/>
            <person name="Qin Y."/>
            <person name="Hansen L."/>
            <person name="Naqvi K."/>
            <person name="Rensing C."/>
        </authorList>
    </citation>
    <scope>NUCLEOTIDE SEQUENCE [LARGE SCALE GENOMIC DNA]</scope>
    <source>
        <strain evidence="1 2">59</strain>
    </source>
</reference>
<accession>A0A657M290</accession>
<protein>
    <recommendedName>
        <fullName evidence="3">Glycosyl transferase family 1 domain-containing protein</fullName>
    </recommendedName>
</protein>
<name>A0A657M290_9HYPH</name>
<comment type="caution">
    <text evidence="1">The sequence shown here is derived from an EMBL/GenBank/DDBJ whole genome shotgun (WGS) entry which is preliminary data.</text>
</comment>
<dbReference type="Pfam" id="PF13692">
    <property type="entry name" value="Glyco_trans_1_4"/>
    <property type="match status" value="1"/>
</dbReference>
<dbReference type="Gene3D" id="3.40.50.2000">
    <property type="entry name" value="Glycogen Phosphorylase B"/>
    <property type="match status" value="1"/>
</dbReference>
<gene>
    <name evidence="1" type="ORF">AX760_09180</name>
</gene>
<evidence type="ECO:0000313" key="1">
    <source>
        <dbReference type="EMBL" id="OJG00992.1"/>
    </source>
</evidence>
<keyword evidence="2" id="KW-1185">Reference proteome</keyword>
<dbReference type="RefSeq" id="WP_071831088.1">
    <property type="nucleotide sequence ID" value="NZ_LSRP01000002.1"/>
</dbReference>
<dbReference type="Proteomes" id="UP000182661">
    <property type="component" value="Unassembled WGS sequence"/>
</dbReference>
<dbReference type="AlphaFoldDB" id="A0A657M290"/>
<organism evidence="1 2">
    <name type="scientific">Pararhizobium antarcticum</name>
    <dbReference type="NCBI Taxonomy" id="1798805"/>
    <lineage>
        <taxon>Bacteria</taxon>
        <taxon>Pseudomonadati</taxon>
        <taxon>Pseudomonadota</taxon>
        <taxon>Alphaproteobacteria</taxon>
        <taxon>Hyphomicrobiales</taxon>
        <taxon>Rhizobiaceae</taxon>
        <taxon>Rhizobium/Agrobacterium group</taxon>
        <taxon>Pararhizobium</taxon>
    </lineage>
</organism>
<evidence type="ECO:0000313" key="2">
    <source>
        <dbReference type="Proteomes" id="UP000182661"/>
    </source>
</evidence>
<dbReference type="OrthoDB" id="9790710at2"/>
<sequence>MKVLHVTAHLGGGVGKAHSALCVATDPAIQRNYVLLETPRDRRFADQVEAAGGRLTIAPDSATLAALAADADIVQIEWWNHPRLYAALCSTPFPAMRTVFWCHISGLFAPFIPASLYQAADRFVFTSPCSLAMPDVLALPDHARAGLEAIGSGFGFAGAAPNQPAAARHPRRIGYLGTLDFAKMSPQFFKMVDAVEADPFQVSLWGACDPDGPVAQAARRMRHPDRIRFEGHVDDPAAVLSETGIFLYLLQPEHYGTAENALVEAMSLGCVPLVLANPAEQAIVDHGVTGFTEVDIPAAARRLEGMLGHPETLCEIGRNAMAATAATRTPVLSATRFQRLYTDLLRSEKRPLDFKALLGETPAQWFLGTQMRGPLTAGAAQDLLRGFAAAGSEAKGSLVHFRSCFPDDPSLAV</sequence>